<name>A0A6L2PY67_COPFO</name>
<sequence>MPDRCSLNISDILNNLCRVFIASNVSAILFLTNYEAYGRETASAQYFLQLAGYVGIPVIAWNADNSGLERRASQSSLQLQLAPSLEHQTAAMLSILERYKWHQFSVVTSQIAGHDDFIQAVRERITEMQDRFKLTVVSTLVISKASDLSQLANTEARIILLYCTREEARQILAEATRLKLTGTNYLWLTTQSVVSNTMEAPREFPVGMLGKAVRVFLEGLEQLSLDEGSDVVLSPRLSCDGRGEASWRQGDKFFRYLRNVSVEDDHQPTLEFNQDGRLRATELIIVNLKPGHGGAASSRLWEQIGVWKSWKKEGLDIKDIVWPGNTHSPPQGVPEKVHLKITFLEEPPYINLAPPDPVTGKCTLNKGVFCRYASAADLEGVDMPTAHRNASFYQCCSGFCIDLLEKFADDLGFTYDLFRVEDGKWGAQTNGRWNGLVAALINRRADMVITSLKINFERSQAIDFSLPFLDTGIAIVVAKRTGIISPTAFLVSSDQISRTSNAVTRSDPQVTSPRGQRFSLCRTLWLVWAILFQAAVNVDCPRGYTARCMANVWAMFALIFLAIYTANLAAFMITREEFHDLTGINDTKLSNPHSLKPPFRFGTIPHGNTEAVLRRNFPTMHSYMRPFNRSTVMQGVQAVKEGKLDAFIYDATVLEYLVGQDSECVLLTVGSWFAMTGYGVGFPRHSKLRDLVNQQLMEYRENGDLERLRRFWFTGACNKPISKEKQSRSDPLALEQFFSTFLLLGSGILLAVILLLLERVYCRCHRPINKLLQFKEEPSTRAAAVKGCCSLLSRSMGRTLDPVTPPKEPQSLLSTRCHAAGCDDLLRRLEAALGAAQRRVTELEADLQFHASTAMCQVHGPRLNRYASRPRSKSLAWSWSNAAVHSSSYPGPHEEFYRSSRDIRRDYFADSYGAWPPAVCPGSAWTVQPVERVKEACDCRNAYRCGVYCVWSYTYYSPNELTHVPASTTSDVLTNPATVEEILGQEPLLQEHDDSKKDGKAGAYIMKSIAHRGAALDAPENSISAFRQAKEKGMTAVEFDVALTKDHVPIVFHDSTVDRMTEATGRIDSMTWEELKQLDISEKHPMRHKYEGERIPLFEDVVKECLDLGLRMFIDLKGDDFKLVSVIHNIYKNHKDMYRRAIVSSFNPLLIYMIRRGDPCITSSLAWRPYIYTSVSYSGVEGEGRPRYNSLPQILAARSADIVNKWAYDNFYHHMLGLSVVLLHKDTITSEVVRLWRERGVRVMPWTVNLPLEKQYFSRILKVTYLTDTLIGEN</sequence>
<proteinExistence type="inferred from homology"/>
<dbReference type="SUPFAM" id="SSF53850">
    <property type="entry name" value="Periplasmic binding protein-like II"/>
    <property type="match status" value="1"/>
</dbReference>
<dbReference type="InterPro" id="IPR001828">
    <property type="entry name" value="ANF_lig-bd_rcpt"/>
</dbReference>
<dbReference type="CDD" id="cd08573">
    <property type="entry name" value="GDPD_GDE1"/>
    <property type="match status" value="1"/>
</dbReference>
<evidence type="ECO:0000256" key="7">
    <source>
        <dbReference type="ARBA" id="ARBA00023065"/>
    </source>
</evidence>
<gene>
    <name evidence="17" type="ORF">Cfor_05641</name>
</gene>
<dbReference type="SUPFAM" id="SSF53822">
    <property type="entry name" value="Periplasmic binding protein-like I"/>
    <property type="match status" value="1"/>
</dbReference>
<keyword evidence="9" id="KW-0675">Receptor</keyword>
<dbReference type="GO" id="GO:0015276">
    <property type="term" value="F:ligand-gated monoatomic ion channel activity"/>
    <property type="evidence" value="ECO:0007669"/>
    <property type="project" value="InterPro"/>
</dbReference>
<evidence type="ECO:0000256" key="6">
    <source>
        <dbReference type="ARBA" id="ARBA00023018"/>
    </source>
</evidence>
<dbReference type="AlphaFoldDB" id="A0A6L2PY67"/>
<keyword evidence="11" id="KW-0628">Postsynaptic cell membrane</keyword>
<keyword evidence="8 15" id="KW-0472">Membrane</keyword>
<feature type="non-terminal residue" evidence="17">
    <location>
        <position position="1274"/>
    </location>
</feature>
<keyword evidence="4 15" id="KW-0812">Transmembrane</keyword>
<evidence type="ECO:0000256" key="13">
    <source>
        <dbReference type="ARBA" id="ARBA00023303"/>
    </source>
</evidence>
<dbReference type="SMART" id="SM00079">
    <property type="entry name" value="PBPe"/>
    <property type="match status" value="1"/>
</dbReference>
<evidence type="ECO:0000256" key="14">
    <source>
        <dbReference type="ARBA" id="ARBA00034100"/>
    </source>
</evidence>
<dbReference type="Gene3D" id="3.40.50.2300">
    <property type="match status" value="2"/>
</dbReference>
<evidence type="ECO:0000313" key="18">
    <source>
        <dbReference type="Proteomes" id="UP000502823"/>
    </source>
</evidence>
<dbReference type="SMART" id="SM00062">
    <property type="entry name" value="PBPb"/>
    <property type="match status" value="1"/>
</dbReference>
<dbReference type="PROSITE" id="PS51704">
    <property type="entry name" value="GP_PDE"/>
    <property type="match status" value="1"/>
</dbReference>
<dbReference type="SMART" id="SM00918">
    <property type="entry name" value="Lig_chan-Glu_bd"/>
    <property type="match status" value="1"/>
</dbReference>
<keyword evidence="10" id="KW-0325">Glycoprotein</keyword>
<keyword evidence="6" id="KW-0770">Synapse</keyword>
<evidence type="ECO:0000256" key="3">
    <source>
        <dbReference type="ARBA" id="ARBA00022448"/>
    </source>
</evidence>
<evidence type="ECO:0000256" key="12">
    <source>
        <dbReference type="ARBA" id="ARBA00023286"/>
    </source>
</evidence>
<dbReference type="EMBL" id="BLKM01005772">
    <property type="protein sequence ID" value="GFG35435.1"/>
    <property type="molecule type" value="Genomic_DNA"/>
</dbReference>
<evidence type="ECO:0000256" key="4">
    <source>
        <dbReference type="ARBA" id="ARBA00022692"/>
    </source>
</evidence>
<dbReference type="InterPro" id="IPR019594">
    <property type="entry name" value="Glu/Gly-bd"/>
</dbReference>
<evidence type="ECO:0000256" key="1">
    <source>
        <dbReference type="ARBA" id="ARBA00004141"/>
    </source>
</evidence>
<dbReference type="FunFam" id="3.40.190.10:FF:000155">
    <property type="entry name" value="Glutamate receptor ionotropic, NMDA 2B"/>
    <property type="match status" value="1"/>
</dbReference>
<dbReference type="PANTHER" id="PTHR18966">
    <property type="entry name" value="IONOTROPIC GLUTAMATE RECEPTOR"/>
    <property type="match status" value="1"/>
</dbReference>
<dbReference type="GO" id="GO:0008081">
    <property type="term" value="F:phosphoric diester hydrolase activity"/>
    <property type="evidence" value="ECO:0007669"/>
    <property type="project" value="InterPro"/>
</dbReference>
<dbReference type="Pfam" id="PF03009">
    <property type="entry name" value="GDPD"/>
    <property type="match status" value="1"/>
</dbReference>
<reference evidence="18" key="1">
    <citation type="submission" date="2020-01" db="EMBL/GenBank/DDBJ databases">
        <title>Draft genome sequence of the Termite Coptotermes fromosanus.</title>
        <authorList>
            <person name="Itakura S."/>
            <person name="Yosikawa Y."/>
            <person name="Umezawa K."/>
        </authorList>
    </citation>
    <scope>NUCLEOTIDE SEQUENCE [LARGE SCALE GENOMIC DNA]</scope>
</reference>
<dbReference type="InterPro" id="IPR001638">
    <property type="entry name" value="Solute-binding_3/MltF_N"/>
</dbReference>
<keyword evidence="18" id="KW-1185">Reference proteome</keyword>
<feature type="transmembrane region" description="Helical" evidence="15">
    <location>
        <begin position="737"/>
        <end position="757"/>
    </location>
</feature>
<keyword evidence="3" id="KW-0813">Transport</keyword>
<dbReference type="InterPro" id="IPR028082">
    <property type="entry name" value="Peripla_BP_I"/>
</dbReference>
<comment type="caution">
    <text evidence="17">The sequence shown here is derived from an EMBL/GenBank/DDBJ whole genome shotgun (WGS) entry which is preliminary data.</text>
</comment>
<dbReference type="Pfam" id="PF01094">
    <property type="entry name" value="ANF_receptor"/>
    <property type="match status" value="1"/>
</dbReference>
<evidence type="ECO:0000313" key="17">
    <source>
        <dbReference type="EMBL" id="GFG35435.1"/>
    </source>
</evidence>
<dbReference type="Pfam" id="PF10613">
    <property type="entry name" value="Lig_chan-Glu_bd"/>
    <property type="match status" value="1"/>
</dbReference>
<comment type="similarity">
    <text evidence="2">Belongs to the glutamate-gated ion channel (TC 1.A.10.1) family.</text>
</comment>
<dbReference type="SUPFAM" id="SSF51695">
    <property type="entry name" value="PLC-like phosphodiesterases"/>
    <property type="match status" value="1"/>
</dbReference>
<dbReference type="Gene3D" id="3.20.20.190">
    <property type="entry name" value="Phosphatidylinositol (PI) phosphodiesterase"/>
    <property type="match status" value="1"/>
</dbReference>
<dbReference type="Gene3D" id="3.40.190.10">
    <property type="entry name" value="Periplasmic binding protein-like II"/>
    <property type="match status" value="2"/>
</dbReference>
<evidence type="ECO:0000256" key="5">
    <source>
        <dbReference type="ARBA" id="ARBA00022989"/>
    </source>
</evidence>
<evidence type="ECO:0000259" key="16">
    <source>
        <dbReference type="PROSITE" id="PS51704"/>
    </source>
</evidence>
<accession>A0A6L2PY67</accession>
<evidence type="ECO:0000256" key="10">
    <source>
        <dbReference type="ARBA" id="ARBA00023180"/>
    </source>
</evidence>
<dbReference type="GO" id="GO:0006629">
    <property type="term" value="P:lipid metabolic process"/>
    <property type="evidence" value="ECO:0007669"/>
    <property type="project" value="InterPro"/>
</dbReference>
<dbReference type="InterPro" id="IPR015683">
    <property type="entry name" value="Ionotropic_Glu_rcpt"/>
</dbReference>
<dbReference type="InterPro" id="IPR001320">
    <property type="entry name" value="Iontro_rcpt_C"/>
</dbReference>
<evidence type="ECO:0000256" key="15">
    <source>
        <dbReference type="SAM" id="Phobius"/>
    </source>
</evidence>
<dbReference type="InterPro" id="IPR030395">
    <property type="entry name" value="GP_PDE_dom"/>
</dbReference>
<organism evidence="17 18">
    <name type="scientific">Coptotermes formosanus</name>
    <name type="common">Formosan subterranean termite</name>
    <dbReference type="NCBI Taxonomy" id="36987"/>
    <lineage>
        <taxon>Eukaryota</taxon>
        <taxon>Metazoa</taxon>
        <taxon>Ecdysozoa</taxon>
        <taxon>Arthropoda</taxon>
        <taxon>Hexapoda</taxon>
        <taxon>Insecta</taxon>
        <taxon>Pterygota</taxon>
        <taxon>Neoptera</taxon>
        <taxon>Polyneoptera</taxon>
        <taxon>Dictyoptera</taxon>
        <taxon>Blattodea</taxon>
        <taxon>Blattoidea</taxon>
        <taxon>Termitoidae</taxon>
        <taxon>Rhinotermitidae</taxon>
        <taxon>Coptotermes</taxon>
    </lineage>
</organism>
<comment type="subcellular location">
    <subcellularLocation>
        <location evidence="1">Membrane</location>
        <topology evidence="1">Multi-pass membrane protein</topology>
    </subcellularLocation>
    <subcellularLocation>
        <location evidence="14">Postsynaptic cell membrane</location>
    </subcellularLocation>
</comment>
<protein>
    <recommendedName>
        <fullName evidence="16">GP-PDE domain-containing protein</fullName>
    </recommendedName>
</protein>
<keyword evidence="5 15" id="KW-1133">Transmembrane helix</keyword>
<evidence type="ECO:0000256" key="8">
    <source>
        <dbReference type="ARBA" id="ARBA00023136"/>
    </source>
</evidence>
<dbReference type="Pfam" id="PF00060">
    <property type="entry name" value="Lig_chan"/>
    <property type="match status" value="1"/>
</dbReference>
<keyword evidence="7" id="KW-0406">Ion transport</keyword>
<evidence type="ECO:0000256" key="9">
    <source>
        <dbReference type="ARBA" id="ARBA00023170"/>
    </source>
</evidence>
<dbReference type="GO" id="GO:0045211">
    <property type="term" value="C:postsynaptic membrane"/>
    <property type="evidence" value="ECO:0007669"/>
    <property type="project" value="UniProtKB-SubCell"/>
</dbReference>
<keyword evidence="12" id="KW-1071">Ligand-gated ion channel</keyword>
<evidence type="ECO:0000256" key="2">
    <source>
        <dbReference type="ARBA" id="ARBA00008685"/>
    </source>
</evidence>
<evidence type="ECO:0000256" key="11">
    <source>
        <dbReference type="ARBA" id="ARBA00023257"/>
    </source>
</evidence>
<dbReference type="Proteomes" id="UP000502823">
    <property type="component" value="Unassembled WGS sequence"/>
</dbReference>
<dbReference type="InParanoid" id="A0A6L2PY67"/>
<feature type="domain" description="GP-PDE" evidence="16">
    <location>
        <begin position="1006"/>
        <end position="1274"/>
    </location>
</feature>
<dbReference type="OrthoDB" id="5984008at2759"/>
<dbReference type="FunFam" id="3.40.190.10:FF:000157">
    <property type="entry name" value="Glutamate receptor ionotropic, NMDA 2B"/>
    <property type="match status" value="1"/>
</dbReference>
<keyword evidence="13" id="KW-0407">Ion channel</keyword>
<dbReference type="InterPro" id="IPR017946">
    <property type="entry name" value="PLC-like_Pdiesterase_TIM-brl"/>
</dbReference>
<feature type="transmembrane region" description="Helical" evidence="15">
    <location>
        <begin position="550"/>
        <end position="573"/>
    </location>
</feature>
<dbReference type="FunCoup" id="A0A6L2PY67">
    <property type="interactions" value="103"/>
</dbReference>